<evidence type="ECO:0000256" key="1">
    <source>
        <dbReference type="ARBA" id="ARBA00004123"/>
    </source>
</evidence>
<keyword evidence="11" id="KW-1185">Reference proteome</keyword>
<dbReference type="GO" id="GO:0005737">
    <property type="term" value="C:cytoplasm"/>
    <property type="evidence" value="ECO:0007669"/>
    <property type="project" value="TreeGrafter"/>
</dbReference>
<dbReference type="PANTHER" id="PTHR24215">
    <property type="entry name" value="RHO-GTPASE-ACTIVATING PROTEIN LRG1"/>
    <property type="match status" value="1"/>
</dbReference>
<organism evidence="10 11">
    <name type="scientific">Umbelopsis ramanniana AG</name>
    <dbReference type="NCBI Taxonomy" id="1314678"/>
    <lineage>
        <taxon>Eukaryota</taxon>
        <taxon>Fungi</taxon>
        <taxon>Fungi incertae sedis</taxon>
        <taxon>Mucoromycota</taxon>
        <taxon>Mucoromycotina</taxon>
        <taxon>Umbelopsidomycetes</taxon>
        <taxon>Umbelopsidales</taxon>
        <taxon>Umbelopsidaceae</taxon>
        <taxon>Umbelopsis</taxon>
    </lineage>
</organism>
<evidence type="ECO:0000259" key="9">
    <source>
        <dbReference type="PROSITE" id="PS50023"/>
    </source>
</evidence>
<keyword evidence="5 7" id="KW-0440">LIM domain</keyword>
<dbReference type="PANTHER" id="PTHR24215:SF35">
    <property type="entry name" value="MUSCLE LIM PROTEIN MLP84B"/>
    <property type="match status" value="1"/>
</dbReference>
<dbReference type="PROSITE" id="PS50023">
    <property type="entry name" value="LIM_DOMAIN_2"/>
    <property type="match status" value="2"/>
</dbReference>
<keyword evidence="3" id="KW-0677">Repeat</keyword>
<dbReference type="AlphaFoldDB" id="A0AAD5E2P9"/>
<evidence type="ECO:0000256" key="8">
    <source>
        <dbReference type="SAM" id="MobiDB-lite"/>
    </source>
</evidence>
<dbReference type="InterPro" id="IPR001781">
    <property type="entry name" value="Znf_LIM"/>
</dbReference>
<feature type="domain" description="LIM zinc-binding" evidence="9">
    <location>
        <begin position="9"/>
        <end position="70"/>
    </location>
</feature>
<dbReference type="RefSeq" id="XP_051441482.1">
    <property type="nucleotide sequence ID" value="XM_051591580.1"/>
</dbReference>
<evidence type="ECO:0000256" key="4">
    <source>
        <dbReference type="ARBA" id="ARBA00022833"/>
    </source>
</evidence>
<keyword evidence="4 7" id="KW-0862">Zinc</keyword>
<proteinExistence type="predicted"/>
<dbReference type="FunFam" id="2.10.110.10:FF:000001">
    <property type="entry name" value="Cysteine and glycine-rich protein 1"/>
    <property type="match status" value="2"/>
</dbReference>
<feature type="region of interest" description="Disordered" evidence="8">
    <location>
        <begin position="116"/>
        <end position="171"/>
    </location>
</feature>
<keyword evidence="6" id="KW-0539">Nucleus</keyword>
<dbReference type="GO" id="GO:0046872">
    <property type="term" value="F:metal ion binding"/>
    <property type="evidence" value="ECO:0007669"/>
    <property type="project" value="UniProtKB-KW"/>
</dbReference>
<evidence type="ECO:0000313" key="11">
    <source>
        <dbReference type="Proteomes" id="UP001206595"/>
    </source>
</evidence>
<evidence type="ECO:0000313" key="10">
    <source>
        <dbReference type="EMBL" id="KAI8576478.1"/>
    </source>
</evidence>
<dbReference type="GeneID" id="75916923"/>
<feature type="domain" description="LIM zinc-binding" evidence="9">
    <location>
        <begin position="192"/>
        <end position="252"/>
    </location>
</feature>
<accession>A0AAD5E2P9</accession>
<evidence type="ECO:0000256" key="5">
    <source>
        <dbReference type="ARBA" id="ARBA00023038"/>
    </source>
</evidence>
<dbReference type="CDD" id="cd09326">
    <property type="entry name" value="LIM_CRP_like"/>
    <property type="match status" value="2"/>
</dbReference>
<comment type="caution">
    <text evidence="10">The sequence shown here is derived from an EMBL/GenBank/DDBJ whole genome shotgun (WGS) entry which is preliminary data.</text>
</comment>
<sequence>MPPRFGGAPKCPRCDKYVYMAEQVLGPNSVYYHRACFTCKECNKSLDSTTMAEREGQAYCKTCYNRQWGPKGYGSGGLSFMHTETKTAKEVLAESDWAAEQAATSKVPTNFNQAAVQPASPQQTQPIAAPSLPARPTNNAPSLPSRPMVTKNASAPPAIPPKPSTVNERPSAYVNSRTGYVPKKMSFQVNSDLCAKCDKPVYAAELILGAGKKYHKMCFRCLKCNKLLDSTSMVDKGFDIYCRPCYSKDFGPKVGLAMAFFFTGNESRFCSNINIP</sequence>
<dbReference type="SMART" id="SM00132">
    <property type="entry name" value="LIM"/>
    <property type="match status" value="2"/>
</dbReference>
<protein>
    <recommendedName>
        <fullName evidence="9">LIM zinc-binding domain-containing protein</fullName>
    </recommendedName>
</protein>
<evidence type="ECO:0000256" key="6">
    <source>
        <dbReference type="ARBA" id="ARBA00023242"/>
    </source>
</evidence>
<feature type="compositionally biased region" description="Polar residues" evidence="8">
    <location>
        <begin position="116"/>
        <end position="126"/>
    </location>
</feature>
<reference evidence="10" key="2">
    <citation type="journal article" date="2022" name="Proc. Natl. Acad. Sci. U.S.A.">
        <title>Diploid-dominant life cycles characterize the early evolution of Fungi.</title>
        <authorList>
            <person name="Amses K.R."/>
            <person name="Simmons D.R."/>
            <person name="Longcore J.E."/>
            <person name="Mondo S.J."/>
            <person name="Seto K."/>
            <person name="Jeronimo G.H."/>
            <person name="Bonds A.E."/>
            <person name="Quandt C.A."/>
            <person name="Davis W.J."/>
            <person name="Chang Y."/>
            <person name="Federici B.A."/>
            <person name="Kuo A."/>
            <person name="LaButti K."/>
            <person name="Pangilinan J."/>
            <person name="Andreopoulos W."/>
            <person name="Tritt A."/>
            <person name="Riley R."/>
            <person name="Hundley H."/>
            <person name="Johnson J."/>
            <person name="Lipzen A."/>
            <person name="Barry K."/>
            <person name="Lang B.F."/>
            <person name="Cuomo C.A."/>
            <person name="Buchler N.E."/>
            <person name="Grigoriev I.V."/>
            <person name="Spatafora J.W."/>
            <person name="Stajich J.E."/>
            <person name="James T.Y."/>
        </authorList>
    </citation>
    <scope>NUCLEOTIDE SEQUENCE</scope>
    <source>
        <strain evidence="10">AG</strain>
    </source>
</reference>
<dbReference type="Pfam" id="PF00412">
    <property type="entry name" value="LIM"/>
    <property type="match status" value="2"/>
</dbReference>
<dbReference type="PROSITE" id="PS00478">
    <property type="entry name" value="LIM_DOMAIN_1"/>
    <property type="match status" value="2"/>
</dbReference>
<evidence type="ECO:0000256" key="3">
    <source>
        <dbReference type="ARBA" id="ARBA00022737"/>
    </source>
</evidence>
<dbReference type="GO" id="GO:0030036">
    <property type="term" value="P:actin cytoskeleton organization"/>
    <property type="evidence" value="ECO:0007669"/>
    <property type="project" value="TreeGrafter"/>
</dbReference>
<reference evidence="10" key="1">
    <citation type="submission" date="2021-06" db="EMBL/GenBank/DDBJ databases">
        <authorList>
            <consortium name="DOE Joint Genome Institute"/>
            <person name="Mondo S.J."/>
            <person name="Amses K.R."/>
            <person name="Simmons D.R."/>
            <person name="Longcore J.E."/>
            <person name="Seto K."/>
            <person name="Alves G.H."/>
            <person name="Bonds A.E."/>
            <person name="Quandt C.A."/>
            <person name="Davis W.J."/>
            <person name="Chang Y."/>
            <person name="Letcher P.M."/>
            <person name="Powell M.J."/>
            <person name="Kuo A."/>
            <person name="Labutti K."/>
            <person name="Pangilinan J."/>
            <person name="Andreopoulos W."/>
            <person name="Tritt A."/>
            <person name="Riley R."/>
            <person name="Hundley H."/>
            <person name="Johnson J."/>
            <person name="Lipzen A."/>
            <person name="Barry K."/>
            <person name="Berbee M.L."/>
            <person name="Buchler N.E."/>
            <person name="Grigoriev I.V."/>
            <person name="Spatafora J.W."/>
            <person name="Stajich J.E."/>
            <person name="James T.Y."/>
        </authorList>
    </citation>
    <scope>NUCLEOTIDE SEQUENCE</scope>
    <source>
        <strain evidence="10">AG</strain>
    </source>
</reference>
<dbReference type="SUPFAM" id="SSF57716">
    <property type="entry name" value="Glucocorticoid receptor-like (DNA-binding domain)"/>
    <property type="match status" value="4"/>
</dbReference>
<keyword evidence="2 7" id="KW-0479">Metal-binding</keyword>
<evidence type="ECO:0000256" key="2">
    <source>
        <dbReference type="ARBA" id="ARBA00022723"/>
    </source>
</evidence>
<comment type="subcellular location">
    <subcellularLocation>
        <location evidence="1">Nucleus</location>
    </subcellularLocation>
</comment>
<dbReference type="EMBL" id="MU620955">
    <property type="protein sequence ID" value="KAI8576478.1"/>
    <property type="molecule type" value="Genomic_DNA"/>
</dbReference>
<dbReference type="GO" id="GO:0005634">
    <property type="term" value="C:nucleus"/>
    <property type="evidence" value="ECO:0007669"/>
    <property type="project" value="UniProtKB-SubCell"/>
</dbReference>
<gene>
    <name evidence="10" type="ORF">K450DRAFT_256915</name>
</gene>
<dbReference type="Proteomes" id="UP001206595">
    <property type="component" value="Unassembled WGS sequence"/>
</dbReference>
<evidence type="ECO:0000256" key="7">
    <source>
        <dbReference type="PROSITE-ProRule" id="PRU00125"/>
    </source>
</evidence>
<name>A0AAD5E2P9_UMBRA</name>
<dbReference type="Gene3D" id="2.10.110.10">
    <property type="entry name" value="Cysteine Rich Protein"/>
    <property type="match status" value="2"/>
</dbReference>